<dbReference type="EMBL" id="BGPR01001412">
    <property type="protein sequence ID" value="GBM53289.1"/>
    <property type="molecule type" value="Genomic_DNA"/>
</dbReference>
<feature type="chain" id="PRO_5021508723" description="Secreted protein" evidence="1">
    <location>
        <begin position="23"/>
        <end position="125"/>
    </location>
</feature>
<name>A0A4Y2GKL5_ARAVE</name>
<reference evidence="2 3" key="1">
    <citation type="journal article" date="2019" name="Sci. Rep.">
        <title>Orb-weaving spider Araneus ventricosus genome elucidates the spidroin gene catalogue.</title>
        <authorList>
            <person name="Kono N."/>
            <person name="Nakamura H."/>
            <person name="Ohtoshi R."/>
            <person name="Moran D.A.P."/>
            <person name="Shinohara A."/>
            <person name="Yoshida Y."/>
            <person name="Fujiwara M."/>
            <person name="Mori M."/>
            <person name="Tomita M."/>
            <person name="Arakawa K."/>
        </authorList>
    </citation>
    <scope>NUCLEOTIDE SEQUENCE [LARGE SCALE GENOMIC DNA]</scope>
</reference>
<evidence type="ECO:0008006" key="4">
    <source>
        <dbReference type="Google" id="ProtNLM"/>
    </source>
</evidence>
<sequence>MFVSYDFACIPCFLLFLSSISSDTCNSTWSIIISPGHKSRNHDKGEVRHFLLVKARLEHIGLDEITILTMDSSPGPGARCPVIKKKKVSMSSSVWRKPVQEFQGINGRNLCFNFRKKLHQPARPQ</sequence>
<keyword evidence="3" id="KW-1185">Reference proteome</keyword>
<comment type="caution">
    <text evidence="2">The sequence shown here is derived from an EMBL/GenBank/DDBJ whole genome shotgun (WGS) entry which is preliminary data.</text>
</comment>
<gene>
    <name evidence="2" type="ORF">AVEN_52314_1</name>
</gene>
<evidence type="ECO:0000313" key="3">
    <source>
        <dbReference type="Proteomes" id="UP000499080"/>
    </source>
</evidence>
<evidence type="ECO:0000256" key="1">
    <source>
        <dbReference type="SAM" id="SignalP"/>
    </source>
</evidence>
<proteinExistence type="predicted"/>
<dbReference type="Proteomes" id="UP000499080">
    <property type="component" value="Unassembled WGS sequence"/>
</dbReference>
<accession>A0A4Y2GKL5</accession>
<evidence type="ECO:0000313" key="2">
    <source>
        <dbReference type="EMBL" id="GBM53289.1"/>
    </source>
</evidence>
<dbReference type="AlphaFoldDB" id="A0A4Y2GKL5"/>
<keyword evidence="1" id="KW-0732">Signal</keyword>
<organism evidence="2 3">
    <name type="scientific">Araneus ventricosus</name>
    <name type="common">Orbweaver spider</name>
    <name type="synonym">Epeira ventricosa</name>
    <dbReference type="NCBI Taxonomy" id="182803"/>
    <lineage>
        <taxon>Eukaryota</taxon>
        <taxon>Metazoa</taxon>
        <taxon>Ecdysozoa</taxon>
        <taxon>Arthropoda</taxon>
        <taxon>Chelicerata</taxon>
        <taxon>Arachnida</taxon>
        <taxon>Araneae</taxon>
        <taxon>Araneomorphae</taxon>
        <taxon>Entelegynae</taxon>
        <taxon>Araneoidea</taxon>
        <taxon>Araneidae</taxon>
        <taxon>Araneus</taxon>
    </lineage>
</organism>
<protein>
    <recommendedName>
        <fullName evidence="4">Secreted protein</fullName>
    </recommendedName>
</protein>
<feature type="signal peptide" evidence="1">
    <location>
        <begin position="1"/>
        <end position="22"/>
    </location>
</feature>